<evidence type="ECO:0000313" key="4">
    <source>
        <dbReference type="EMBL" id="SFT67808.1"/>
    </source>
</evidence>
<feature type="repeat" description="TPR" evidence="3">
    <location>
        <begin position="154"/>
        <end position="187"/>
    </location>
</feature>
<evidence type="ECO:0000313" key="5">
    <source>
        <dbReference type="Proteomes" id="UP000182466"/>
    </source>
</evidence>
<dbReference type="SUPFAM" id="SSF48452">
    <property type="entry name" value="TPR-like"/>
    <property type="match status" value="1"/>
</dbReference>
<accession>A0A1I6ZYP1</accession>
<dbReference type="InterPro" id="IPR019734">
    <property type="entry name" value="TPR_rpt"/>
</dbReference>
<dbReference type="GO" id="GO:0072380">
    <property type="term" value="C:TRC complex"/>
    <property type="evidence" value="ECO:0007669"/>
    <property type="project" value="TreeGrafter"/>
</dbReference>
<reference evidence="4 5" key="1">
    <citation type="submission" date="2016-10" db="EMBL/GenBank/DDBJ databases">
        <authorList>
            <person name="de Groot N.N."/>
        </authorList>
    </citation>
    <scope>NUCLEOTIDE SEQUENCE [LARGE SCALE GENOMIC DNA]</scope>
    <source>
        <strain evidence="4 5">CGMCC 1.10959</strain>
    </source>
</reference>
<dbReference type="GO" id="GO:0060090">
    <property type="term" value="F:molecular adaptor activity"/>
    <property type="evidence" value="ECO:0007669"/>
    <property type="project" value="TreeGrafter"/>
</dbReference>
<dbReference type="STRING" id="999627.SAMN05216236_10571"/>
<dbReference type="SMART" id="SM00028">
    <property type="entry name" value="TPR"/>
    <property type="match status" value="2"/>
</dbReference>
<dbReference type="PANTHER" id="PTHR45831">
    <property type="entry name" value="LD24721P"/>
    <property type="match status" value="1"/>
</dbReference>
<dbReference type="GO" id="GO:0016020">
    <property type="term" value="C:membrane"/>
    <property type="evidence" value="ECO:0007669"/>
    <property type="project" value="TreeGrafter"/>
</dbReference>
<dbReference type="InterPro" id="IPR047150">
    <property type="entry name" value="SGT"/>
</dbReference>
<keyword evidence="1" id="KW-0677">Repeat</keyword>
<name>A0A1I6ZYP1_9RHOB</name>
<evidence type="ECO:0000256" key="1">
    <source>
        <dbReference type="ARBA" id="ARBA00022737"/>
    </source>
</evidence>
<dbReference type="PANTHER" id="PTHR45831:SF2">
    <property type="entry name" value="LD24721P"/>
    <property type="match status" value="1"/>
</dbReference>
<dbReference type="Proteomes" id="UP000182466">
    <property type="component" value="Unassembled WGS sequence"/>
</dbReference>
<sequence>MCSCLEFAAHRVTLNDIMSVAHPFIKTTVAAVVAIVMYSIPLNAQTADSQDEAGLLAALAVADAAQAQSLDRQLQRLWSRSGSAAMDLLLERGRESLQADEPLVAIEHLTALTDHAPDFAEGWNVRAMAYFQADLYGPALSDLRHALALNPNNYNAIIGLGSILETFGDNERAYQAYQRAQAIHPHHEDVTKSLERLRSGIEGKAL</sequence>
<organism evidence="4 5">
    <name type="scientific">Sedimentitalea nanhaiensis</name>
    <dbReference type="NCBI Taxonomy" id="999627"/>
    <lineage>
        <taxon>Bacteria</taxon>
        <taxon>Pseudomonadati</taxon>
        <taxon>Pseudomonadota</taxon>
        <taxon>Alphaproteobacteria</taxon>
        <taxon>Rhodobacterales</taxon>
        <taxon>Paracoccaceae</taxon>
        <taxon>Sedimentitalea</taxon>
    </lineage>
</organism>
<protein>
    <submittedName>
        <fullName evidence="4">Tetratricopeptide repeat-containing protein</fullName>
    </submittedName>
</protein>
<dbReference type="Pfam" id="PF13181">
    <property type="entry name" value="TPR_8"/>
    <property type="match status" value="2"/>
</dbReference>
<proteinExistence type="predicted"/>
<dbReference type="GO" id="GO:0006620">
    <property type="term" value="P:post-translational protein targeting to endoplasmic reticulum membrane"/>
    <property type="evidence" value="ECO:0007669"/>
    <property type="project" value="TreeGrafter"/>
</dbReference>
<keyword evidence="5" id="KW-1185">Reference proteome</keyword>
<evidence type="ECO:0000256" key="2">
    <source>
        <dbReference type="ARBA" id="ARBA00022803"/>
    </source>
</evidence>
<evidence type="ECO:0000256" key="3">
    <source>
        <dbReference type="PROSITE-ProRule" id="PRU00339"/>
    </source>
</evidence>
<feature type="repeat" description="TPR" evidence="3">
    <location>
        <begin position="120"/>
        <end position="153"/>
    </location>
</feature>
<dbReference type="PROSITE" id="PS50005">
    <property type="entry name" value="TPR"/>
    <property type="match status" value="2"/>
</dbReference>
<dbReference type="EMBL" id="FPAW01000005">
    <property type="protein sequence ID" value="SFT67808.1"/>
    <property type="molecule type" value="Genomic_DNA"/>
</dbReference>
<dbReference type="InterPro" id="IPR011990">
    <property type="entry name" value="TPR-like_helical_dom_sf"/>
</dbReference>
<gene>
    <name evidence="4" type="ORF">SAMN05216236_10571</name>
</gene>
<dbReference type="Gene3D" id="1.25.40.10">
    <property type="entry name" value="Tetratricopeptide repeat domain"/>
    <property type="match status" value="1"/>
</dbReference>
<keyword evidence="2 3" id="KW-0802">TPR repeat</keyword>
<dbReference type="AlphaFoldDB" id="A0A1I6ZYP1"/>
<dbReference type="eggNOG" id="COG0457">
    <property type="taxonomic scope" value="Bacteria"/>
</dbReference>